<dbReference type="InterPro" id="IPR005704">
    <property type="entry name" value="Ribosomal_uS3_bac-typ"/>
</dbReference>
<dbReference type="HAMAP" id="MF_01309_B">
    <property type="entry name" value="Ribosomal_uS3_B"/>
    <property type="match status" value="1"/>
</dbReference>
<accession>A0ABV7H102</accession>
<comment type="function">
    <text evidence="6 8">Binds the lower part of the 30S subunit head. Binds mRNA in the 70S ribosome, positioning it for translation.</text>
</comment>
<dbReference type="InterPro" id="IPR057258">
    <property type="entry name" value="Ribosomal_uS3"/>
</dbReference>
<dbReference type="GO" id="GO:0005840">
    <property type="term" value="C:ribosome"/>
    <property type="evidence" value="ECO:0007669"/>
    <property type="project" value="UniProtKB-KW"/>
</dbReference>
<comment type="caution">
    <text evidence="12">The sequence shown here is derived from an EMBL/GenBank/DDBJ whole genome shotgun (WGS) entry which is preliminary data.</text>
</comment>
<dbReference type="InterPro" id="IPR009019">
    <property type="entry name" value="KH_sf_prok-type"/>
</dbReference>
<evidence type="ECO:0000256" key="5">
    <source>
        <dbReference type="ARBA" id="ARBA00023274"/>
    </source>
</evidence>
<dbReference type="InterPro" id="IPR001351">
    <property type="entry name" value="Ribosomal_uS3_C"/>
</dbReference>
<proteinExistence type="inferred from homology"/>
<sequence length="274" mass="30084">MGQKIHPTGFRLAVSRNWASRWYAGNANFASMLADDVKVREYLKKKLKNAAVGRVLIERPAKNAKITVYSARPGVVIGKKGEDIETLKADLQKLMGVPVHVNIEEIRKPEVDAQLIADSITQQLEKRIMFRRAMKRAMQNAMRLGAQGIKIMSSGRLNGAEIARTEWYREGRVPLHTLRADIEYGTSEALTTYGIIGVKVWVYKGDTLGRGDAPVAATPEAEKEDRRPARRPATRRPRADGAPGEGAADPAKPAVKRVRKAAVGAAPAEKKAGE</sequence>
<dbReference type="EMBL" id="JBHRTI010000004">
    <property type="protein sequence ID" value="MFC3147465.1"/>
    <property type="molecule type" value="Genomic_DNA"/>
</dbReference>
<comment type="subunit">
    <text evidence="8">Part of the 30S ribosomal subunit. Forms a tight complex with proteins S10 and S14.</text>
</comment>
<feature type="domain" description="KH type-2" evidence="11">
    <location>
        <begin position="39"/>
        <end position="107"/>
    </location>
</feature>
<evidence type="ECO:0000256" key="9">
    <source>
        <dbReference type="RuleBase" id="RU003624"/>
    </source>
</evidence>
<comment type="similarity">
    <text evidence="1 8 9">Belongs to the universal ribosomal protein uS3 family.</text>
</comment>
<evidence type="ECO:0000313" key="12">
    <source>
        <dbReference type="EMBL" id="MFC3147465.1"/>
    </source>
</evidence>
<dbReference type="PANTHER" id="PTHR11760:SF19">
    <property type="entry name" value="SMALL RIBOSOMAL SUBUNIT PROTEIN US3C"/>
    <property type="match status" value="1"/>
</dbReference>
<keyword evidence="5 8" id="KW-0687">Ribonucleoprotein</keyword>
<dbReference type="InterPro" id="IPR036419">
    <property type="entry name" value="Ribosomal_S3_C_sf"/>
</dbReference>
<dbReference type="Proteomes" id="UP001595556">
    <property type="component" value="Unassembled WGS sequence"/>
</dbReference>
<dbReference type="SUPFAM" id="SSF54821">
    <property type="entry name" value="Ribosomal protein S3 C-terminal domain"/>
    <property type="match status" value="1"/>
</dbReference>
<dbReference type="PANTHER" id="PTHR11760">
    <property type="entry name" value="30S/40S RIBOSOMAL PROTEIN S3"/>
    <property type="match status" value="1"/>
</dbReference>
<organism evidence="12 13">
    <name type="scientific">Piscinibacterium candidicorallinum</name>
    <dbReference type="NCBI Taxonomy" id="1793872"/>
    <lineage>
        <taxon>Bacteria</taxon>
        <taxon>Pseudomonadati</taxon>
        <taxon>Pseudomonadota</taxon>
        <taxon>Betaproteobacteria</taxon>
        <taxon>Burkholderiales</taxon>
        <taxon>Piscinibacterium</taxon>
    </lineage>
</organism>
<dbReference type="Pfam" id="PF00189">
    <property type="entry name" value="Ribosomal_S3_C"/>
    <property type="match status" value="1"/>
</dbReference>
<dbReference type="Gene3D" id="3.30.300.20">
    <property type="match status" value="1"/>
</dbReference>
<dbReference type="InterPro" id="IPR004044">
    <property type="entry name" value="KH_dom_type_2"/>
</dbReference>
<dbReference type="InterPro" id="IPR015946">
    <property type="entry name" value="KH_dom-like_a/b"/>
</dbReference>
<protein>
    <recommendedName>
        <fullName evidence="7 8">Small ribosomal subunit protein uS3</fullName>
    </recommendedName>
</protein>
<reference evidence="13" key="1">
    <citation type="journal article" date="2019" name="Int. J. Syst. Evol. Microbiol.">
        <title>The Global Catalogue of Microorganisms (GCM) 10K type strain sequencing project: providing services to taxonomists for standard genome sequencing and annotation.</title>
        <authorList>
            <consortium name="The Broad Institute Genomics Platform"/>
            <consortium name="The Broad Institute Genome Sequencing Center for Infectious Disease"/>
            <person name="Wu L."/>
            <person name="Ma J."/>
        </authorList>
    </citation>
    <scope>NUCLEOTIDE SEQUENCE [LARGE SCALE GENOMIC DNA]</scope>
    <source>
        <strain evidence="13">KCTC 52168</strain>
    </source>
</reference>
<dbReference type="RefSeq" id="WP_377302613.1">
    <property type="nucleotide sequence ID" value="NZ_CP180191.1"/>
</dbReference>
<keyword evidence="4 8" id="KW-0689">Ribosomal protein</keyword>
<evidence type="ECO:0000259" key="11">
    <source>
        <dbReference type="PROSITE" id="PS50823"/>
    </source>
</evidence>
<evidence type="ECO:0000256" key="1">
    <source>
        <dbReference type="ARBA" id="ARBA00010761"/>
    </source>
</evidence>
<dbReference type="InterPro" id="IPR004087">
    <property type="entry name" value="KH_dom"/>
</dbReference>
<evidence type="ECO:0000256" key="10">
    <source>
        <dbReference type="SAM" id="MobiDB-lite"/>
    </source>
</evidence>
<keyword evidence="2 8" id="KW-0699">rRNA-binding</keyword>
<evidence type="ECO:0000313" key="13">
    <source>
        <dbReference type="Proteomes" id="UP001595556"/>
    </source>
</evidence>
<keyword evidence="3 8" id="KW-0694">RNA-binding</keyword>
<evidence type="ECO:0000256" key="7">
    <source>
        <dbReference type="ARBA" id="ARBA00035257"/>
    </source>
</evidence>
<evidence type="ECO:0000256" key="3">
    <source>
        <dbReference type="ARBA" id="ARBA00022884"/>
    </source>
</evidence>
<keyword evidence="13" id="KW-1185">Reference proteome</keyword>
<feature type="region of interest" description="Disordered" evidence="10">
    <location>
        <begin position="212"/>
        <end position="274"/>
    </location>
</feature>
<dbReference type="CDD" id="cd02412">
    <property type="entry name" value="KH-II_30S_S3"/>
    <property type="match status" value="1"/>
</dbReference>
<dbReference type="SMART" id="SM00322">
    <property type="entry name" value="KH"/>
    <property type="match status" value="1"/>
</dbReference>
<evidence type="ECO:0000256" key="4">
    <source>
        <dbReference type="ARBA" id="ARBA00022980"/>
    </source>
</evidence>
<dbReference type="Pfam" id="PF07650">
    <property type="entry name" value="KH_2"/>
    <property type="match status" value="1"/>
</dbReference>
<name>A0ABV7H102_9BURK</name>
<feature type="compositionally biased region" description="Low complexity" evidence="10">
    <location>
        <begin position="240"/>
        <end position="253"/>
    </location>
</feature>
<dbReference type="Gene3D" id="3.30.1140.32">
    <property type="entry name" value="Ribosomal protein S3, C-terminal domain"/>
    <property type="match status" value="1"/>
</dbReference>
<dbReference type="NCBIfam" id="TIGR01009">
    <property type="entry name" value="rpsC_bact"/>
    <property type="match status" value="1"/>
</dbReference>
<evidence type="ECO:0000256" key="8">
    <source>
        <dbReference type="HAMAP-Rule" id="MF_01309"/>
    </source>
</evidence>
<dbReference type="SUPFAM" id="SSF54814">
    <property type="entry name" value="Prokaryotic type KH domain (KH-domain type II)"/>
    <property type="match status" value="1"/>
</dbReference>
<evidence type="ECO:0000256" key="2">
    <source>
        <dbReference type="ARBA" id="ARBA00022730"/>
    </source>
</evidence>
<gene>
    <name evidence="8 12" type="primary">rpsC</name>
    <name evidence="12" type="ORF">ACFOEN_07410</name>
</gene>
<dbReference type="PROSITE" id="PS00548">
    <property type="entry name" value="RIBOSOMAL_S3"/>
    <property type="match status" value="1"/>
</dbReference>
<evidence type="ECO:0000256" key="6">
    <source>
        <dbReference type="ARBA" id="ARBA00024998"/>
    </source>
</evidence>
<dbReference type="PROSITE" id="PS50823">
    <property type="entry name" value="KH_TYPE_2"/>
    <property type="match status" value="1"/>
</dbReference>
<dbReference type="InterPro" id="IPR018280">
    <property type="entry name" value="Ribosomal_uS3_CS"/>
</dbReference>